<evidence type="ECO:0000313" key="2">
    <source>
        <dbReference type="EMBL" id="NDK56356.1"/>
    </source>
</evidence>
<proteinExistence type="predicted"/>
<accession>A0A6B2H6D6</accession>
<dbReference type="Pfam" id="PF12867">
    <property type="entry name" value="DinB_2"/>
    <property type="match status" value="1"/>
</dbReference>
<reference evidence="2 3" key="1">
    <citation type="submission" date="2020-01" db="EMBL/GenBank/DDBJ databases">
        <authorList>
            <person name="Kim M.K."/>
        </authorList>
    </citation>
    <scope>NUCLEOTIDE SEQUENCE [LARGE SCALE GENOMIC DNA]</scope>
    <source>
        <strain evidence="2 3">BT213</strain>
    </source>
</reference>
<dbReference type="SUPFAM" id="SSF109854">
    <property type="entry name" value="DinB/YfiT-like putative metalloenzymes"/>
    <property type="match status" value="1"/>
</dbReference>
<evidence type="ECO:0000313" key="3">
    <source>
        <dbReference type="Proteomes" id="UP000478546"/>
    </source>
</evidence>
<evidence type="ECO:0000259" key="1">
    <source>
        <dbReference type="Pfam" id="PF12867"/>
    </source>
</evidence>
<feature type="domain" description="DinB-like" evidence="1">
    <location>
        <begin position="34"/>
        <end position="168"/>
    </location>
</feature>
<organism evidence="2 3">
    <name type="scientific">Pontibacter fetidus</name>
    <dbReference type="NCBI Taxonomy" id="2700082"/>
    <lineage>
        <taxon>Bacteria</taxon>
        <taxon>Pseudomonadati</taxon>
        <taxon>Bacteroidota</taxon>
        <taxon>Cytophagia</taxon>
        <taxon>Cytophagales</taxon>
        <taxon>Hymenobacteraceae</taxon>
        <taxon>Pontibacter</taxon>
    </lineage>
</organism>
<comment type="caution">
    <text evidence="2">The sequence shown here is derived from an EMBL/GenBank/DDBJ whole genome shotgun (WGS) entry which is preliminary data.</text>
</comment>
<dbReference type="EMBL" id="JAAEAA010000012">
    <property type="protein sequence ID" value="NDK56356.1"/>
    <property type="molecule type" value="Genomic_DNA"/>
</dbReference>
<gene>
    <name evidence="2" type="ORF">GWO68_10535</name>
</gene>
<name>A0A6B2H6D6_9BACT</name>
<dbReference type="Gene3D" id="1.20.120.450">
    <property type="entry name" value="dinb family like domain"/>
    <property type="match status" value="1"/>
</dbReference>
<dbReference type="InterPro" id="IPR034660">
    <property type="entry name" value="DinB/YfiT-like"/>
</dbReference>
<dbReference type="Proteomes" id="UP000478546">
    <property type="component" value="Unassembled WGS sequence"/>
</dbReference>
<dbReference type="AlphaFoldDB" id="A0A6B2H6D6"/>
<dbReference type="InterPro" id="IPR024775">
    <property type="entry name" value="DinB-like"/>
</dbReference>
<protein>
    <submittedName>
        <fullName evidence="2">DinB family protein</fullName>
    </submittedName>
</protein>
<dbReference type="RefSeq" id="WP_162346418.1">
    <property type="nucleotide sequence ID" value="NZ_JAAEAA010000012.1"/>
</dbReference>
<sequence>MALTIKKPSDTEFPVSYLPYVSQVPENKEVLDILEQQVTELQQLLATIDDARAEEAYAEGKWTIKELVQHMIDSERVFAYRALCFARGEQASLPGFDENLYAENSMANDRQLKDILDEYELVRKSNLCLFRSFETAVLDNVGTANNKHITLRGLIYVIAGHERHHLNILKERYLKQ</sequence>
<keyword evidence="3" id="KW-1185">Reference proteome</keyword>